<protein>
    <submittedName>
        <fullName evidence="2">Uncharacterized protein</fullName>
    </submittedName>
</protein>
<feature type="transmembrane region" description="Helical" evidence="1">
    <location>
        <begin position="232"/>
        <end position="252"/>
    </location>
</feature>
<dbReference type="OrthoDB" id="5836215at2759"/>
<comment type="caution">
    <text evidence="2">The sequence shown here is derived from an EMBL/GenBank/DDBJ whole genome shotgun (WGS) entry which is preliminary data.</text>
</comment>
<feature type="transmembrane region" description="Helical" evidence="1">
    <location>
        <begin position="115"/>
        <end position="133"/>
    </location>
</feature>
<feature type="transmembrane region" description="Helical" evidence="1">
    <location>
        <begin position="203"/>
        <end position="226"/>
    </location>
</feature>
<accession>A0A8S1EWU1</accession>
<keyword evidence="3" id="KW-1185">Reference proteome</keyword>
<reference evidence="2 3" key="1">
    <citation type="submission" date="2020-04" db="EMBL/GenBank/DDBJ databases">
        <authorList>
            <person name="Laetsch R D."/>
            <person name="Stevens L."/>
            <person name="Kumar S."/>
            <person name="Blaxter L. M."/>
        </authorList>
    </citation>
    <scope>NUCLEOTIDE SEQUENCE [LARGE SCALE GENOMIC DNA]</scope>
</reference>
<dbReference type="Proteomes" id="UP000494206">
    <property type="component" value="Unassembled WGS sequence"/>
</dbReference>
<evidence type="ECO:0000256" key="1">
    <source>
        <dbReference type="SAM" id="Phobius"/>
    </source>
</evidence>
<feature type="transmembrane region" description="Helical" evidence="1">
    <location>
        <begin position="83"/>
        <end position="103"/>
    </location>
</feature>
<keyword evidence="1" id="KW-0812">Transmembrane</keyword>
<keyword evidence="1" id="KW-1133">Transmembrane helix</keyword>
<dbReference type="Pfam" id="PF05884">
    <property type="entry name" value="ZYG-11_interact"/>
    <property type="match status" value="1"/>
</dbReference>
<evidence type="ECO:0000313" key="3">
    <source>
        <dbReference type="Proteomes" id="UP000494206"/>
    </source>
</evidence>
<name>A0A8S1EWU1_9PELO</name>
<sequence length="290" mass="32419">MGEIAERYYEQILTTLETMRRRCIAYYDGIFYIGRKVAKAAERLKEIAEPATYDARDFIVQSCAETDPLQNIETESKNNVVEMYLGISVILIGFAGGQLSGAYAMSPIIEHFFDAYVEILVLLAIPAFVFFNIRKNVSLDDHERRTTLFSSTMFFGVLLGHLMGPRLLSIAPSVMFATPLLFALAFDNGVVPTGLPALSRHTFFYIFSVITVFVTTIVAAFVLGYFTFVGALFNILHAAGLFLHFQIIMQYVKDKSFMVGESQMAYVGTIIVVQVIFATIFGSNPHLKSK</sequence>
<keyword evidence="1" id="KW-0472">Membrane</keyword>
<organism evidence="2 3">
    <name type="scientific">Caenorhabditis bovis</name>
    <dbReference type="NCBI Taxonomy" id="2654633"/>
    <lineage>
        <taxon>Eukaryota</taxon>
        <taxon>Metazoa</taxon>
        <taxon>Ecdysozoa</taxon>
        <taxon>Nematoda</taxon>
        <taxon>Chromadorea</taxon>
        <taxon>Rhabditida</taxon>
        <taxon>Rhabditina</taxon>
        <taxon>Rhabditomorpha</taxon>
        <taxon>Rhabditoidea</taxon>
        <taxon>Rhabditidae</taxon>
        <taxon>Peloderinae</taxon>
        <taxon>Caenorhabditis</taxon>
    </lineage>
</organism>
<dbReference type="InterPro" id="IPR008574">
    <property type="entry name" value="Nematodes_ZYG-11_interact"/>
</dbReference>
<feature type="transmembrane region" description="Helical" evidence="1">
    <location>
        <begin position="264"/>
        <end position="282"/>
    </location>
</feature>
<evidence type="ECO:0000313" key="2">
    <source>
        <dbReference type="EMBL" id="CAB3405190.1"/>
    </source>
</evidence>
<dbReference type="AlphaFoldDB" id="A0A8S1EWU1"/>
<dbReference type="EMBL" id="CADEPM010000004">
    <property type="protein sequence ID" value="CAB3405190.1"/>
    <property type="molecule type" value="Genomic_DNA"/>
</dbReference>
<gene>
    <name evidence="2" type="ORF">CBOVIS_LOCUS7416</name>
</gene>
<proteinExistence type="predicted"/>